<proteinExistence type="inferred from homology"/>
<sequence>MVFSKTIRKYLLLPLIDSKESMPISHNRIFCKKHNLFYLFIVFFYCCGFAQTKTVDWGYTDKLPQEKWGNNLLYLGCQEGNQQSPINIVSKHVKSSHNSITLHYLPAKGINFSLEQYSFQITYPPNNIALVNNKKYQLQFIRFKTPAENTIDSLQAIMEAQFFHEDSKGNKLIMSVLFVEGRSNPLLEILTKNLPKQSGKAYFLSNIDINQLLPKNLQSYQFDGSLTTPPCTQNIRWIVLKHTMSATRSQVDAMQNITKPNARHLQNLANRLITE</sequence>
<keyword evidence="7" id="KW-0812">Transmembrane</keyword>
<dbReference type="Gene3D" id="3.10.200.10">
    <property type="entry name" value="Alpha carbonic anhydrase"/>
    <property type="match status" value="1"/>
</dbReference>
<dbReference type="Proteomes" id="UP000256424">
    <property type="component" value="Unassembled WGS sequence"/>
</dbReference>
<dbReference type="InterPro" id="IPR036398">
    <property type="entry name" value="CA_dom_sf"/>
</dbReference>
<dbReference type="PANTHER" id="PTHR18952">
    <property type="entry name" value="CARBONIC ANHYDRASE"/>
    <property type="match status" value="1"/>
</dbReference>
<dbReference type="Pfam" id="PF00194">
    <property type="entry name" value="Carb_anhydrase"/>
    <property type="match status" value="1"/>
</dbReference>
<feature type="domain" description="Alpha-carbonic anhydrase" evidence="8">
    <location>
        <begin position="55"/>
        <end position="275"/>
    </location>
</feature>
<evidence type="ECO:0000256" key="6">
    <source>
        <dbReference type="ARBA" id="ARBA00048348"/>
    </source>
</evidence>
<evidence type="ECO:0000256" key="7">
    <source>
        <dbReference type="SAM" id="Phobius"/>
    </source>
</evidence>
<dbReference type="GO" id="GO:0008270">
    <property type="term" value="F:zinc ion binding"/>
    <property type="evidence" value="ECO:0007669"/>
    <property type="project" value="InterPro"/>
</dbReference>
<dbReference type="SUPFAM" id="SSF51069">
    <property type="entry name" value="Carbonic anhydrase"/>
    <property type="match status" value="1"/>
</dbReference>
<evidence type="ECO:0000313" key="10">
    <source>
        <dbReference type="Proteomes" id="UP000256424"/>
    </source>
</evidence>
<gene>
    <name evidence="9" type="ORF">CQA66_01035</name>
</gene>
<dbReference type="OrthoDB" id="5327615at2"/>
<dbReference type="GO" id="GO:0004089">
    <property type="term" value="F:carbonate dehydratase activity"/>
    <property type="evidence" value="ECO:0007669"/>
    <property type="project" value="UniProtKB-EC"/>
</dbReference>
<dbReference type="PROSITE" id="PS51144">
    <property type="entry name" value="ALPHA_CA_2"/>
    <property type="match status" value="1"/>
</dbReference>
<evidence type="ECO:0000259" key="8">
    <source>
        <dbReference type="PROSITE" id="PS51144"/>
    </source>
</evidence>
<feature type="transmembrane region" description="Helical" evidence="7">
    <location>
        <begin position="35"/>
        <end position="52"/>
    </location>
</feature>
<keyword evidence="4" id="KW-0862">Zinc</keyword>
<evidence type="ECO:0000256" key="3">
    <source>
        <dbReference type="ARBA" id="ARBA00022723"/>
    </source>
</evidence>
<dbReference type="RefSeq" id="WP_104762632.1">
    <property type="nucleotide sequence ID" value="NZ_FZPM01000005.1"/>
</dbReference>
<comment type="catalytic activity">
    <reaction evidence="6">
        <text>hydrogencarbonate + H(+) = CO2 + H2O</text>
        <dbReference type="Rhea" id="RHEA:10748"/>
        <dbReference type="ChEBI" id="CHEBI:15377"/>
        <dbReference type="ChEBI" id="CHEBI:15378"/>
        <dbReference type="ChEBI" id="CHEBI:16526"/>
        <dbReference type="ChEBI" id="CHEBI:17544"/>
        <dbReference type="EC" id="4.2.1.1"/>
    </reaction>
</comment>
<keyword evidence="5" id="KW-0456">Lyase</keyword>
<evidence type="ECO:0000313" key="9">
    <source>
        <dbReference type="EMBL" id="RDU73798.1"/>
    </source>
</evidence>
<dbReference type="InterPro" id="IPR041891">
    <property type="entry name" value="Alpha_CA_prokaryot-like"/>
</dbReference>
<dbReference type="EMBL" id="NXLW01000001">
    <property type="protein sequence ID" value="RDU73798.1"/>
    <property type="molecule type" value="Genomic_DNA"/>
</dbReference>
<keyword evidence="3" id="KW-0479">Metal-binding</keyword>
<dbReference type="PANTHER" id="PTHR18952:SF265">
    <property type="entry name" value="CARBONIC ANHYDRASE"/>
    <property type="match status" value="1"/>
</dbReference>
<organism evidence="9 10">
    <name type="scientific">Helicobacter aurati</name>
    <dbReference type="NCBI Taxonomy" id="137778"/>
    <lineage>
        <taxon>Bacteria</taxon>
        <taxon>Pseudomonadati</taxon>
        <taxon>Campylobacterota</taxon>
        <taxon>Epsilonproteobacteria</taxon>
        <taxon>Campylobacterales</taxon>
        <taxon>Helicobacteraceae</taxon>
        <taxon>Helicobacter</taxon>
    </lineage>
</organism>
<dbReference type="SMART" id="SM01057">
    <property type="entry name" value="Carb_anhydrase"/>
    <property type="match status" value="1"/>
</dbReference>
<comment type="caution">
    <text evidence="9">The sequence shown here is derived from an EMBL/GenBank/DDBJ whole genome shotgun (WGS) entry which is preliminary data.</text>
</comment>
<keyword evidence="7" id="KW-0472">Membrane</keyword>
<keyword evidence="7" id="KW-1133">Transmembrane helix</keyword>
<dbReference type="EC" id="4.2.1.1" evidence="2"/>
<name>A0A3D8J8P4_9HELI</name>
<dbReference type="InterPro" id="IPR023561">
    <property type="entry name" value="Carbonic_anhydrase_a-class"/>
</dbReference>
<evidence type="ECO:0000256" key="2">
    <source>
        <dbReference type="ARBA" id="ARBA00012925"/>
    </source>
</evidence>
<dbReference type="CDD" id="cd03124">
    <property type="entry name" value="alpha_CA_prokaryotic_like"/>
    <property type="match status" value="1"/>
</dbReference>
<evidence type="ECO:0000256" key="5">
    <source>
        <dbReference type="ARBA" id="ARBA00023239"/>
    </source>
</evidence>
<reference evidence="9 10" key="1">
    <citation type="submission" date="2018-04" db="EMBL/GenBank/DDBJ databases">
        <title>Novel Campyloabacter and Helicobacter Species and Strains.</title>
        <authorList>
            <person name="Mannion A.J."/>
            <person name="Shen Z."/>
            <person name="Fox J.G."/>
        </authorList>
    </citation>
    <scope>NUCLEOTIDE SEQUENCE [LARGE SCALE GENOMIC DNA]</scope>
    <source>
        <strain evidence="9 10">MIT 97-5075</strain>
    </source>
</reference>
<keyword evidence="10" id="KW-1185">Reference proteome</keyword>
<comment type="similarity">
    <text evidence="1">Belongs to the alpha-carbonic anhydrase family.</text>
</comment>
<evidence type="ECO:0000256" key="4">
    <source>
        <dbReference type="ARBA" id="ARBA00022833"/>
    </source>
</evidence>
<dbReference type="AlphaFoldDB" id="A0A3D8J8P4"/>
<dbReference type="InterPro" id="IPR001148">
    <property type="entry name" value="CA_dom"/>
</dbReference>
<protein>
    <recommendedName>
        <fullName evidence="2">carbonic anhydrase</fullName>
        <ecNumber evidence="2">4.2.1.1</ecNumber>
    </recommendedName>
</protein>
<evidence type="ECO:0000256" key="1">
    <source>
        <dbReference type="ARBA" id="ARBA00010718"/>
    </source>
</evidence>
<accession>A0A3D8J8P4</accession>